<dbReference type="Gene3D" id="1.10.150.50">
    <property type="entry name" value="Transcription Factor, Ets-1"/>
    <property type="match status" value="1"/>
</dbReference>
<keyword evidence="6" id="KW-0206">Cytoskeleton</keyword>
<dbReference type="InterPro" id="IPR023340">
    <property type="entry name" value="UMA"/>
</dbReference>
<feature type="compositionally biased region" description="Basic and acidic residues" evidence="9">
    <location>
        <begin position="1260"/>
        <end position="1272"/>
    </location>
</feature>
<feature type="non-terminal residue" evidence="14">
    <location>
        <position position="1"/>
    </location>
</feature>
<evidence type="ECO:0000259" key="13">
    <source>
        <dbReference type="PROSITE" id="PS51497"/>
    </source>
</evidence>
<dbReference type="PROSITE" id="PS50067">
    <property type="entry name" value="KINESIN_MOTOR_2"/>
    <property type="match status" value="1"/>
</dbReference>
<dbReference type="PROSITE" id="PS00411">
    <property type="entry name" value="KINESIN_MOTOR_1"/>
    <property type="match status" value="1"/>
</dbReference>
<feature type="compositionally biased region" description="Polar residues" evidence="9">
    <location>
        <begin position="889"/>
        <end position="901"/>
    </location>
</feature>
<dbReference type="InterPro" id="IPR036961">
    <property type="entry name" value="Kinesin_motor_dom_sf"/>
</dbReference>
<reference evidence="14" key="1">
    <citation type="journal article" date="2021" name="Cell">
        <title>Tracing the genetic footprints of vertebrate landing in non-teleost ray-finned fishes.</title>
        <authorList>
            <person name="Bi X."/>
            <person name="Wang K."/>
            <person name="Yang L."/>
            <person name="Pan H."/>
            <person name="Jiang H."/>
            <person name="Wei Q."/>
            <person name="Fang M."/>
            <person name="Yu H."/>
            <person name="Zhu C."/>
            <person name="Cai Y."/>
            <person name="He Y."/>
            <person name="Gan X."/>
            <person name="Zeng H."/>
            <person name="Yu D."/>
            <person name="Zhu Y."/>
            <person name="Jiang H."/>
            <person name="Qiu Q."/>
            <person name="Yang H."/>
            <person name="Zhang Y.E."/>
            <person name="Wang W."/>
            <person name="Zhu M."/>
            <person name="He S."/>
            <person name="Zhang G."/>
        </authorList>
    </citation>
    <scope>NUCLEOTIDE SEQUENCE</scope>
    <source>
        <strain evidence="14">Allg_001</strain>
    </source>
</reference>
<dbReference type="CDD" id="cd14315">
    <property type="entry name" value="UBA1_UBAP1"/>
    <property type="match status" value="1"/>
</dbReference>
<dbReference type="InterPro" id="IPR015940">
    <property type="entry name" value="UBA"/>
</dbReference>
<dbReference type="InterPro" id="IPR001752">
    <property type="entry name" value="Kinesin_motor_dom"/>
</dbReference>
<dbReference type="SUPFAM" id="SSF47769">
    <property type="entry name" value="SAM/Pointed domain"/>
    <property type="match status" value="1"/>
</dbReference>
<dbReference type="PROSITE" id="PS51497">
    <property type="entry name" value="UMA"/>
    <property type="match status" value="1"/>
</dbReference>
<feature type="domain" description="Kinesin motor" evidence="11">
    <location>
        <begin position="155"/>
        <end position="464"/>
    </location>
</feature>
<keyword evidence="15" id="KW-1185">Reference proteome</keyword>
<dbReference type="FunFam" id="3.40.850.10:FF:000012">
    <property type="entry name" value="Kinesin-like protein"/>
    <property type="match status" value="1"/>
</dbReference>
<name>A0A8J7NVB1_ATRSP</name>
<dbReference type="GO" id="GO:0005874">
    <property type="term" value="C:microtubule"/>
    <property type="evidence" value="ECO:0007669"/>
    <property type="project" value="UniProtKB-KW"/>
</dbReference>
<evidence type="ECO:0000313" key="15">
    <source>
        <dbReference type="Proteomes" id="UP000736164"/>
    </source>
</evidence>
<evidence type="ECO:0000256" key="4">
    <source>
        <dbReference type="ARBA" id="ARBA00022840"/>
    </source>
</evidence>
<dbReference type="SMART" id="SM00129">
    <property type="entry name" value="KISc"/>
    <property type="match status" value="1"/>
</dbReference>
<dbReference type="InterPro" id="IPR027640">
    <property type="entry name" value="Kinesin-like_fam"/>
</dbReference>
<dbReference type="SUPFAM" id="SSF52540">
    <property type="entry name" value="P-loop containing nucleoside triphosphate hydrolases"/>
    <property type="match status" value="1"/>
</dbReference>
<keyword evidence="3 8" id="KW-0547">Nucleotide-binding</keyword>
<feature type="domain" description="UBA" evidence="10">
    <location>
        <begin position="1324"/>
        <end position="1365"/>
    </location>
</feature>
<accession>A0A8J7NVB1</accession>
<dbReference type="InterPro" id="IPR009060">
    <property type="entry name" value="UBA-like_sf"/>
</dbReference>
<keyword evidence="6" id="KW-0963">Cytoplasm</keyword>
<dbReference type="Gene3D" id="3.40.850.10">
    <property type="entry name" value="Kinesin motor domain"/>
    <property type="match status" value="1"/>
</dbReference>
<dbReference type="InterPro" id="IPR019821">
    <property type="entry name" value="Kinesin_motor_CS"/>
</dbReference>
<dbReference type="SMART" id="SM00165">
    <property type="entry name" value="UBA"/>
    <property type="match status" value="2"/>
</dbReference>
<dbReference type="CDD" id="cd14316">
    <property type="entry name" value="UBA2_UBAP1_like"/>
    <property type="match status" value="1"/>
</dbReference>
<feature type="region of interest" description="Disordered" evidence="9">
    <location>
        <begin position="652"/>
        <end position="680"/>
    </location>
</feature>
<feature type="domain" description="UBA" evidence="10">
    <location>
        <begin position="1386"/>
        <end position="1433"/>
    </location>
</feature>
<feature type="non-terminal residue" evidence="14">
    <location>
        <position position="1437"/>
    </location>
</feature>
<evidence type="ECO:0000256" key="8">
    <source>
        <dbReference type="PROSITE-ProRule" id="PRU00283"/>
    </source>
</evidence>
<feature type="compositionally biased region" description="Basic and acidic residues" evidence="9">
    <location>
        <begin position="745"/>
        <end position="755"/>
    </location>
</feature>
<evidence type="ECO:0000256" key="9">
    <source>
        <dbReference type="SAM" id="MobiDB-lite"/>
    </source>
</evidence>
<dbReference type="InterPro" id="IPR049467">
    <property type="entry name" value="UBAP-1-like_UBA2"/>
</dbReference>
<dbReference type="InterPro" id="IPR042575">
    <property type="entry name" value="UBAP1_C"/>
</dbReference>
<dbReference type="InterPro" id="IPR000551">
    <property type="entry name" value="MerR-type_HTH_dom"/>
</dbReference>
<dbReference type="CDD" id="cd09541">
    <property type="entry name" value="SAM_KIF24-like"/>
    <property type="match status" value="1"/>
</dbReference>
<sequence length="1437" mass="158167">MASCLYECLCEAGLERYYPQFTALGLRRPAHLSRLTMSDYPRLGVHHMHDRTRLFHLVQLVKTLQDGQGAEEEEEEEEDGSLPARGTPRRQLDFSTPSGHSTHADSVAPRHRPGQPGVPHSLRCPAKKEETPLHRVTHSQGYNYGLPLSSASVSRLTAAVSGRALPQACLCLRAGGRGPARVAAERIRHVFYFDDVFGESCTNEDVYRKTAYPLIQHVFNGGKATCFAYGQTGAGKTHTMMGTARSPGLYALAARDLFARLGRPAPARGPLHLCISFFEIYCGQLYDLLDGRKRLFAREDGRHVVQIVGLREERVESVGTLLEVISWGSRERSRGASGVNADSSRSHAVIQIHLKDSTRRLVGRISFIDLAGSERAADTRDPDRQTKMEGAEINQSLLALKECIRALDQEHSHTPFRQSKLTQVLKDSFIGNSKTCMIANISPSHVATEHTLNTLRYADRVKELRRGVKHSPSSRGGSRLVGSPFSKRNKHSCRERSSPKKLRLGVGKGARDPKEPHPGVPVAVVTPPRSALLCSTPKTVAVREAWLKHSSPAQGMLRAVEQKEGDKAVPKGQCEARCRQGQGLDSQGIHKVQAMVWPVWKETVARERFKGTCLGRASLLEDCRGQQLQRPSIRHYQPLEGLLASYEGQSMDSLAEPGVRPSSRVCPGDTDVDSASDASQDSLNVVELGSEEDHLGNCVEDTYSLDYRLQGEYRSREDWQEQSVSEQREEAEETNPNMEELEVSESWRLDGRTDFGDWLQDSPGQPDWSIEEDSFTMRSSGSNNTPEKPYSPVSEKQPGHVSPSLDCFNNLSSDHKQINSALQDMVEIPDLSNPKDCTNIPLPSDRNFVKPGTDGEATPTCDSMMLSGSGVQAETDRDSASEPQEDNSVHQQASDNSITSATMDPLTISLLDIERQVATDSFLCGPQSPSLSQGEVSREESTEDLESRSALNQGPAVAQPSQRGQQTQPAVSLDTPLLSENGPLSYLDDVPFKISDKFRCPAKVGLPIGFSVSKYSQSLTELEYDFSLERRTVRWAEELADMQAQLKAEAAQAERDGAGQEGRPNGELSPPGDHAATTLPAVPPPAINPVLAGLRHNAILMPLPAPSLAMARQREPSPPLPHCFNLADFECEEDPFDKLELKTLNDKEELRSILQLQAVTPPEPKTQLSKPDQQHKPNGLVTLLQLDGPGGPLSSSSPALGPRGPLATFPCNIRSLSFPKLSESEERRPPPVSEDQQSCSGSLGPTARDHSNGTSSLLRDTVKTRPDGHEDPLGTPSCPPVLGELHSHTQNGVTKQTNARKASQGNVAPPDVQGRYCGLLQALSPSERECVQIIVNMGYPFEEVIKAMQKQGQNVEQVLDYLYVHERLCERGFDASSVEECLEMYQCSEEKALEFLQLMSRFREMGFELDAIKEVLRFHNNDQDKALEDLMSRTTAS</sequence>
<feature type="region of interest" description="Disordered" evidence="9">
    <location>
        <begin position="922"/>
        <end position="980"/>
    </location>
</feature>
<dbReference type="GO" id="GO:0005524">
    <property type="term" value="F:ATP binding"/>
    <property type="evidence" value="ECO:0007669"/>
    <property type="project" value="UniProtKB-UniRule"/>
</dbReference>
<dbReference type="GO" id="GO:0003777">
    <property type="term" value="F:microtubule motor activity"/>
    <property type="evidence" value="ECO:0007669"/>
    <property type="project" value="InterPro"/>
</dbReference>
<keyword evidence="2" id="KW-0493">Microtubule</keyword>
<evidence type="ECO:0000256" key="5">
    <source>
        <dbReference type="ARBA" id="ARBA00023175"/>
    </source>
</evidence>
<evidence type="ECO:0000313" key="14">
    <source>
        <dbReference type="EMBL" id="MBN3318286.1"/>
    </source>
</evidence>
<feature type="compositionally biased region" description="Acidic residues" evidence="9">
    <location>
        <begin position="69"/>
        <end position="80"/>
    </location>
</feature>
<evidence type="ECO:0000259" key="10">
    <source>
        <dbReference type="PROSITE" id="PS50030"/>
    </source>
</evidence>
<feature type="domain" description="HTH merR-type" evidence="12">
    <location>
        <begin position="1390"/>
        <end position="1418"/>
    </location>
</feature>
<comment type="subcellular location">
    <subcellularLocation>
        <location evidence="1">Cytoplasm</location>
        <location evidence="1">Cytoskeleton</location>
    </subcellularLocation>
</comment>
<feature type="binding site" evidence="8">
    <location>
        <begin position="230"/>
        <end position="237"/>
    </location>
    <ligand>
        <name>ATP</name>
        <dbReference type="ChEBI" id="CHEBI:30616"/>
    </ligand>
</feature>
<feature type="region of interest" description="Disordered" evidence="9">
    <location>
        <begin position="1046"/>
        <end position="1081"/>
    </location>
</feature>
<dbReference type="PANTHER" id="PTHR47971:SF20">
    <property type="entry name" value="KINESIN-LIKE PROTEIN KIF24"/>
    <property type="match status" value="1"/>
</dbReference>
<feature type="region of interest" description="Disordered" evidence="9">
    <location>
        <begin position="466"/>
        <end position="523"/>
    </location>
</feature>
<comment type="caution">
    <text evidence="14">The sequence shown here is derived from an EMBL/GenBank/DDBJ whole genome shotgun (WGS) entry which is preliminary data.</text>
</comment>
<evidence type="ECO:0000256" key="2">
    <source>
        <dbReference type="ARBA" id="ARBA00022701"/>
    </source>
</evidence>
<dbReference type="Pfam" id="PF00225">
    <property type="entry name" value="Kinesin"/>
    <property type="match status" value="1"/>
</dbReference>
<dbReference type="PROSITE" id="PS50030">
    <property type="entry name" value="UBA"/>
    <property type="match status" value="2"/>
</dbReference>
<feature type="region of interest" description="Disordered" evidence="9">
    <location>
        <begin position="65"/>
        <end position="124"/>
    </location>
</feature>
<feature type="compositionally biased region" description="Low complexity" evidence="9">
    <location>
        <begin position="1183"/>
        <end position="1206"/>
    </location>
</feature>
<evidence type="ECO:0000259" key="12">
    <source>
        <dbReference type="PROSITE" id="PS50937"/>
    </source>
</evidence>
<dbReference type="Gene3D" id="1.20.120.1920">
    <property type="entry name" value="UBAP1 SOUBA domain"/>
    <property type="match status" value="1"/>
</dbReference>
<dbReference type="Proteomes" id="UP000736164">
    <property type="component" value="Unassembled WGS sequence"/>
</dbReference>
<comment type="similarity">
    <text evidence="7">Belongs to the TRAFAC class myosin-kinesin ATPase superfamily. Kinesin family. KIN-13 subfamily.</text>
</comment>
<protein>
    <submittedName>
        <fullName evidence="14">KIF24 protein</fullName>
    </submittedName>
</protein>
<dbReference type="GO" id="GO:0007019">
    <property type="term" value="P:microtubule depolymerization"/>
    <property type="evidence" value="ECO:0007669"/>
    <property type="project" value="TreeGrafter"/>
</dbReference>
<dbReference type="CDD" id="cd01367">
    <property type="entry name" value="KISc_KIF2_like"/>
    <property type="match status" value="1"/>
</dbReference>
<feature type="region of interest" description="Disordered" evidence="9">
    <location>
        <begin position="832"/>
        <end position="901"/>
    </location>
</feature>
<dbReference type="PROSITE" id="PS50937">
    <property type="entry name" value="HTH_MERR_2"/>
    <property type="match status" value="1"/>
</dbReference>
<keyword evidence="5 8" id="KW-0505">Motor protein</keyword>
<evidence type="ECO:0000256" key="6">
    <source>
        <dbReference type="ARBA" id="ARBA00023212"/>
    </source>
</evidence>
<keyword evidence="4 8" id="KW-0067">ATP-binding</keyword>
<dbReference type="Pfam" id="PF22567">
    <property type="entry name" value="UBA_9"/>
    <property type="match status" value="1"/>
</dbReference>
<dbReference type="PRINTS" id="PR00380">
    <property type="entry name" value="KINESINHEAVY"/>
</dbReference>
<dbReference type="GO" id="GO:0008017">
    <property type="term" value="F:microtubule binding"/>
    <property type="evidence" value="ECO:0007669"/>
    <property type="project" value="InterPro"/>
</dbReference>
<dbReference type="InterPro" id="IPR027417">
    <property type="entry name" value="P-loop_NTPase"/>
</dbReference>
<feature type="compositionally biased region" description="Polar residues" evidence="9">
    <location>
        <begin position="776"/>
        <end position="786"/>
    </location>
</feature>
<feature type="region of interest" description="Disordered" evidence="9">
    <location>
        <begin position="1181"/>
        <end position="1206"/>
    </location>
</feature>
<dbReference type="InterPro" id="IPR013761">
    <property type="entry name" value="SAM/pointed_sf"/>
</dbReference>
<evidence type="ECO:0000259" key="11">
    <source>
        <dbReference type="PROSITE" id="PS50067"/>
    </source>
</evidence>
<dbReference type="EMBL" id="JAAWVO010039273">
    <property type="protein sequence ID" value="MBN3318286.1"/>
    <property type="molecule type" value="Genomic_DNA"/>
</dbReference>
<feature type="compositionally biased region" description="Polar residues" evidence="9">
    <location>
        <begin position="959"/>
        <end position="970"/>
    </location>
</feature>
<organism evidence="14 15">
    <name type="scientific">Atractosteus spatula</name>
    <name type="common">Alligator gar</name>
    <name type="synonym">Lepisosteus spatula</name>
    <dbReference type="NCBI Taxonomy" id="7917"/>
    <lineage>
        <taxon>Eukaryota</taxon>
        <taxon>Metazoa</taxon>
        <taxon>Chordata</taxon>
        <taxon>Craniata</taxon>
        <taxon>Vertebrata</taxon>
        <taxon>Euteleostomi</taxon>
        <taxon>Actinopterygii</taxon>
        <taxon>Neopterygii</taxon>
        <taxon>Holostei</taxon>
        <taxon>Semionotiformes</taxon>
        <taxon>Lepisosteidae</taxon>
        <taxon>Atractosteus</taxon>
    </lineage>
</organism>
<dbReference type="GO" id="GO:0003677">
    <property type="term" value="F:DNA binding"/>
    <property type="evidence" value="ECO:0007669"/>
    <property type="project" value="InterPro"/>
</dbReference>
<dbReference type="GO" id="GO:0006355">
    <property type="term" value="P:regulation of DNA-templated transcription"/>
    <property type="evidence" value="ECO:0007669"/>
    <property type="project" value="InterPro"/>
</dbReference>
<feature type="region of interest" description="Disordered" evidence="9">
    <location>
        <begin position="1221"/>
        <end position="1286"/>
    </location>
</feature>
<feature type="region of interest" description="Disordered" evidence="9">
    <location>
        <begin position="715"/>
        <end position="801"/>
    </location>
</feature>
<dbReference type="PANTHER" id="PTHR47971">
    <property type="entry name" value="KINESIN-RELATED PROTEIN 6"/>
    <property type="match status" value="1"/>
</dbReference>
<dbReference type="SUPFAM" id="SSF46934">
    <property type="entry name" value="UBA-like"/>
    <property type="match status" value="2"/>
</dbReference>
<dbReference type="Pfam" id="PF21267">
    <property type="entry name" value="UBAP-1_UBA2"/>
    <property type="match status" value="1"/>
</dbReference>
<feature type="domain" description="UMA" evidence="13">
    <location>
        <begin position="987"/>
        <end position="1033"/>
    </location>
</feature>
<proteinExistence type="inferred from homology"/>
<gene>
    <name evidence="14" type="primary">Kif24</name>
    <name evidence="14" type="ORF">GTO95_0004119</name>
</gene>
<evidence type="ECO:0000256" key="1">
    <source>
        <dbReference type="ARBA" id="ARBA00004245"/>
    </source>
</evidence>
<evidence type="ECO:0000256" key="7">
    <source>
        <dbReference type="ARBA" id="ARBA00061030"/>
    </source>
</evidence>
<evidence type="ECO:0000256" key="3">
    <source>
        <dbReference type="ARBA" id="ARBA00022741"/>
    </source>
</evidence>
<dbReference type="GO" id="GO:0007018">
    <property type="term" value="P:microtubule-based movement"/>
    <property type="evidence" value="ECO:0007669"/>
    <property type="project" value="InterPro"/>
</dbReference>
<feature type="compositionally biased region" description="Acidic residues" evidence="9">
    <location>
        <begin position="729"/>
        <end position="743"/>
    </location>
</feature>